<evidence type="ECO:0000259" key="6">
    <source>
        <dbReference type="PROSITE" id="PS50157"/>
    </source>
</evidence>
<feature type="domain" description="C2H2-type" evidence="6">
    <location>
        <begin position="34"/>
        <end position="64"/>
    </location>
</feature>
<dbReference type="OrthoDB" id="4748970at2759"/>
<dbReference type="GO" id="GO:0045944">
    <property type="term" value="P:positive regulation of transcription by RNA polymerase II"/>
    <property type="evidence" value="ECO:0007669"/>
    <property type="project" value="UniProtKB-ARBA"/>
</dbReference>
<dbReference type="EMBL" id="CAJPVJ010035930">
    <property type="protein sequence ID" value="CAG2181185.1"/>
    <property type="molecule type" value="Genomic_DNA"/>
</dbReference>
<dbReference type="InterPro" id="IPR013087">
    <property type="entry name" value="Znf_C2H2_type"/>
</dbReference>
<evidence type="ECO:0000313" key="8">
    <source>
        <dbReference type="Proteomes" id="UP000728032"/>
    </source>
</evidence>
<keyword evidence="4" id="KW-0862">Zinc</keyword>
<dbReference type="GO" id="GO:0005634">
    <property type="term" value="C:nucleus"/>
    <property type="evidence" value="ECO:0007669"/>
    <property type="project" value="UniProtKB-ARBA"/>
</dbReference>
<dbReference type="InterPro" id="IPR050329">
    <property type="entry name" value="GLI_C2H2-zinc-finger"/>
</dbReference>
<dbReference type="GO" id="GO:0000978">
    <property type="term" value="F:RNA polymerase II cis-regulatory region sequence-specific DNA binding"/>
    <property type="evidence" value="ECO:0007669"/>
    <property type="project" value="TreeGrafter"/>
</dbReference>
<keyword evidence="2" id="KW-0677">Repeat</keyword>
<dbReference type="PROSITE" id="PS50157">
    <property type="entry name" value="ZINC_FINGER_C2H2_2"/>
    <property type="match status" value="2"/>
</dbReference>
<keyword evidence="1" id="KW-0479">Metal-binding</keyword>
<dbReference type="PANTHER" id="PTHR19818">
    <property type="entry name" value="ZINC FINGER PROTEIN ZIC AND GLI"/>
    <property type="match status" value="1"/>
</dbReference>
<dbReference type="PANTHER" id="PTHR19818:SF139">
    <property type="entry name" value="PAIR-RULE PROTEIN ODD-PAIRED"/>
    <property type="match status" value="1"/>
</dbReference>
<keyword evidence="8" id="KW-1185">Reference proteome</keyword>
<dbReference type="SUPFAM" id="SSF57667">
    <property type="entry name" value="beta-beta-alpha zinc fingers"/>
    <property type="match status" value="1"/>
</dbReference>
<feature type="domain" description="C2H2-type" evidence="6">
    <location>
        <begin position="65"/>
        <end position="89"/>
    </location>
</feature>
<evidence type="ECO:0000256" key="2">
    <source>
        <dbReference type="ARBA" id="ARBA00022737"/>
    </source>
</evidence>
<evidence type="ECO:0000256" key="1">
    <source>
        <dbReference type="ARBA" id="ARBA00022723"/>
    </source>
</evidence>
<evidence type="ECO:0000256" key="5">
    <source>
        <dbReference type="PROSITE-ProRule" id="PRU00042"/>
    </source>
</evidence>
<evidence type="ECO:0000256" key="4">
    <source>
        <dbReference type="ARBA" id="ARBA00022833"/>
    </source>
</evidence>
<dbReference type="GO" id="GO:0008270">
    <property type="term" value="F:zinc ion binding"/>
    <property type="evidence" value="ECO:0007669"/>
    <property type="project" value="UniProtKB-KW"/>
</dbReference>
<proteinExistence type="predicted"/>
<dbReference type="Proteomes" id="UP000728032">
    <property type="component" value="Unassembled WGS sequence"/>
</dbReference>
<reference evidence="7" key="1">
    <citation type="submission" date="2020-11" db="EMBL/GenBank/DDBJ databases">
        <authorList>
            <person name="Tran Van P."/>
        </authorList>
    </citation>
    <scope>NUCLEOTIDE SEQUENCE</scope>
</reference>
<protein>
    <recommendedName>
        <fullName evidence="6">C2H2-type domain-containing protein</fullName>
    </recommendedName>
</protein>
<accession>A0A7R9MQG0</accession>
<sequence length="89" mass="10746">MLSNHITINTLTKNDDQQFKHINHLNSIHLNFRFMCDWSECHKQFTAKQYLNDHKKYVHLKDKTFTCNEENCGKILPTKVRLNRHKVIH</sequence>
<dbReference type="AlphaFoldDB" id="A0A7R9MQG0"/>
<organism evidence="7">
    <name type="scientific">Oppiella nova</name>
    <dbReference type="NCBI Taxonomy" id="334625"/>
    <lineage>
        <taxon>Eukaryota</taxon>
        <taxon>Metazoa</taxon>
        <taxon>Ecdysozoa</taxon>
        <taxon>Arthropoda</taxon>
        <taxon>Chelicerata</taxon>
        <taxon>Arachnida</taxon>
        <taxon>Acari</taxon>
        <taxon>Acariformes</taxon>
        <taxon>Sarcoptiformes</taxon>
        <taxon>Oribatida</taxon>
        <taxon>Brachypylina</taxon>
        <taxon>Oppioidea</taxon>
        <taxon>Oppiidae</taxon>
        <taxon>Oppiella</taxon>
    </lineage>
</organism>
<dbReference type="SMART" id="SM00355">
    <property type="entry name" value="ZnF_C2H2"/>
    <property type="match status" value="2"/>
</dbReference>
<evidence type="ECO:0000313" key="7">
    <source>
        <dbReference type="EMBL" id="CAD7664048.1"/>
    </source>
</evidence>
<name>A0A7R9MQG0_9ACAR</name>
<dbReference type="GO" id="GO:0000981">
    <property type="term" value="F:DNA-binding transcription factor activity, RNA polymerase II-specific"/>
    <property type="evidence" value="ECO:0007669"/>
    <property type="project" value="TreeGrafter"/>
</dbReference>
<dbReference type="EMBL" id="OC950755">
    <property type="protein sequence ID" value="CAD7664048.1"/>
    <property type="molecule type" value="Genomic_DNA"/>
</dbReference>
<evidence type="ECO:0000256" key="3">
    <source>
        <dbReference type="ARBA" id="ARBA00022771"/>
    </source>
</evidence>
<gene>
    <name evidence="7" type="ORF">ONB1V03_LOCUS20606</name>
</gene>
<dbReference type="Gene3D" id="3.30.160.60">
    <property type="entry name" value="Classic Zinc Finger"/>
    <property type="match status" value="1"/>
</dbReference>
<dbReference type="InterPro" id="IPR036236">
    <property type="entry name" value="Znf_C2H2_sf"/>
</dbReference>
<dbReference type="PROSITE" id="PS00028">
    <property type="entry name" value="ZINC_FINGER_C2H2_1"/>
    <property type="match status" value="2"/>
</dbReference>
<keyword evidence="3 5" id="KW-0863">Zinc-finger</keyword>